<evidence type="ECO:0000259" key="2">
    <source>
        <dbReference type="Pfam" id="PF00296"/>
    </source>
</evidence>
<reference evidence="3 4" key="1">
    <citation type="submission" date="2015-11" db="EMBL/GenBank/DDBJ databases">
        <title>A Two-component Flavoprotein Monooxygenase System MeaXY Responsible for para-Hydroxylation of 2-Methyl-6-ethylaniline and 2,6-Diethylaniline in Sphingobium baderi DE-13.</title>
        <authorList>
            <person name="Cheng M."/>
            <person name="Meng Q."/>
            <person name="Yang Y."/>
            <person name="Chu C."/>
            <person name="Yan X."/>
            <person name="He J."/>
            <person name="Li S."/>
        </authorList>
    </citation>
    <scope>NUCLEOTIDE SEQUENCE [LARGE SCALE GENOMIC DNA]</scope>
    <source>
        <strain evidence="3 4">DE-13</strain>
    </source>
</reference>
<feature type="domain" description="Luciferase-like" evidence="2">
    <location>
        <begin position="18"/>
        <end position="324"/>
    </location>
</feature>
<proteinExistence type="predicted"/>
<gene>
    <name evidence="3" type="ORF">ATN00_00960</name>
</gene>
<dbReference type="RefSeq" id="WP_030092905.1">
    <property type="nucleotide sequence ID" value="NZ_CP013264.1"/>
</dbReference>
<name>A0A0S3EUJ5_9SPHN</name>
<keyword evidence="1" id="KW-0560">Oxidoreductase</keyword>
<accession>A0A0S3EUJ5</accession>
<evidence type="ECO:0000313" key="3">
    <source>
        <dbReference type="EMBL" id="ALR19091.1"/>
    </source>
</evidence>
<dbReference type="AlphaFoldDB" id="A0A0S3EUJ5"/>
<dbReference type="EMBL" id="CP013264">
    <property type="protein sequence ID" value="ALR19091.1"/>
    <property type="molecule type" value="Genomic_DNA"/>
</dbReference>
<dbReference type="Gene3D" id="3.20.20.30">
    <property type="entry name" value="Luciferase-like domain"/>
    <property type="match status" value="1"/>
</dbReference>
<dbReference type="Proteomes" id="UP000056968">
    <property type="component" value="Chromosome"/>
</dbReference>
<dbReference type="KEGG" id="sbd:ATN00_00960"/>
<organism evidence="3 4">
    <name type="scientific">Sphingobium baderi</name>
    <dbReference type="NCBI Taxonomy" id="1332080"/>
    <lineage>
        <taxon>Bacteria</taxon>
        <taxon>Pseudomonadati</taxon>
        <taxon>Pseudomonadota</taxon>
        <taxon>Alphaproteobacteria</taxon>
        <taxon>Sphingomonadales</taxon>
        <taxon>Sphingomonadaceae</taxon>
        <taxon>Sphingobium</taxon>
    </lineage>
</organism>
<dbReference type="InterPro" id="IPR022378">
    <property type="entry name" value="F420_OxRdatse_MSMEG2249_pred"/>
</dbReference>
<dbReference type="InterPro" id="IPR011251">
    <property type="entry name" value="Luciferase-like_dom"/>
</dbReference>
<dbReference type="PANTHER" id="PTHR43244:SF1">
    <property type="entry name" value="5,10-METHYLENETETRAHYDROMETHANOPTERIN REDUCTASE"/>
    <property type="match status" value="1"/>
</dbReference>
<dbReference type="InterPro" id="IPR036661">
    <property type="entry name" value="Luciferase-like_sf"/>
</dbReference>
<evidence type="ECO:0000313" key="4">
    <source>
        <dbReference type="Proteomes" id="UP000056968"/>
    </source>
</evidence>
<sequence length="349" mass="37094">MAVLADRLFSYVLPGRAGDLQLALEQAREAERIGVAGVFLAERWENKEIASGLGALSQVTDRVRLVAGLTHFGTRHPLVLAGMAAGLQNLSRGRFTLGFGRGVPPVFAQLGIPVVNNQGMIDYADILRRLWAGETISYAGPAGNYPAMQFGRDLTNPPPIILGAIGPKTLALAGAHFDGVVLHPFLSVEGVRRATAIVRDAAARAGRSPDAVEIFATVVTVPDSLGADVLADARDARAVSYFMHHEIGLALTAINGWDQAPLARLAELNLQHLEYANADVAESRRQMAMAVSTLPAHWLAEGAATGTVDQCLERLGQYLEAGVDNILLHGTVPQQQGDLLAAAKTIPVR</sequence>
<dbReference type="CDD" id="cd01097">
    <property type="entry name" value="Tetrahydromethanopterin_reductase"/>
    <property type="match status" value="1"/>
</dbReference>
<dbReference type="SUPFAM" id="SSF51679">
    <property type="entry name" value="Bacterial luciferase-like"/>
    <property type="match status" value="1"/>
</dbReference>
<evidence type="ECO:0000256" key="1">
    <source>
        <dbReference type="ARBA" id="ARBA00023002"/>
    </source>
</evidence>
<dbReference type="InterPro" id="IPR050564">
    <property type="entry name" value="F420-G6PD/mer"/>
</dbReference>
<dbReference type="Pfam" id="PF00296">
    <property type="entry name" value="Bac_luciferase"/>
    <property type="match status" value="1"/>
</dbReference>
<dbReference type="PANTHER" id="PTHR43244">
    <property type="match status" value="1"/>
</dbReference>
<dbReference type="GO" id="GO:0016705">
    <property type="term" value="F:oxidoreductase activity, acting on paired donors, with incorporation or reduction of molecular oxygen"/>
    <property type="evidence" value="ECO:0007669"/>
    <property type="project" value="InterPro"/>
</dbReference>
<protein>
    <recommendedName>
        <fullName evidence="2">Luciferase-like domain-containing protein</fullName>
    </recommendedName>
</protein>
<dbReference type="OrthoDB" id="5723777at2"/>
<keyword evidence="4" id="KW-1185">Reference proteome</keyword>
<dbReference type="NCBIfam" id="TIGR03857">
    <property type="entry name" value="F420_MSMEG_2249"/>
    <property type="match status" value="1"/>
</dbReference>
<dbReference type="STRING" id="1332080.ATN00_00960"/>